<evidence type="ECO:0000313" key="2">
    <source>
        <dbReference type="EMBL" id="PHM57839.1"/>
    </source>
</evidence>
<dbReference type="PANTHER" id="PTHR13593:SF143">
    <property type="entry name" value="PHOSPHATIDYLINOSITOL-SPECIFIC PHOSPHOLIPASE C X DOMAIN-CONTAINING PROTEIN"/>
    <property type="match status" value="1"/>
</dbReference>
<dbReference type="PANTHER" id="PTHR13593">
    <property type="match status" value="1"/>
</dbReference>
<dbReference type="InterPro" id="IPR017946">
    <property type="entry name" value="PLC-like_Pdiesterase_TIM-brl"/>
</dbReference>
<dbReference type="EMBL" id="CP016176">
    <property type="protein sequence ID" value="AOM41867.1"/>
    <property type="molecule type" value="Genomic_DNA"/>
</dbReference>
<organism evidence="2 4">
    <name type="scientific">Xenorhabdus hominickii</name>
    <dbReference type="NCBI Taxonomy" id="351679"/>
    <lineage>
        <taxon>Bacteria</taxon>
        <taxon>Pseudomonadati</taxon>
        <taxon>Pseudomonadota</taxon>
        <taxon>Gammaproteobacteria</taxon>
        <taxon>Enterobacterales</taxon>
        <taxon>Morganellaceae</taxon>
        <taxon>Xenorhabdus</taxon>
    </lineage>
</organism>
<name>A0A2G0QF97_XENHO</name>
<reference evidence="1 3" key="1">
    <citation type="submission" date="2016-06" db="EMBL/GenBank/DDBJ databases">
        <title>Bacterial characters and pathogenicity of Xenorhabdus hominickii from an entomopathogenic nematode, Steinernema monticolum.</title>
        <authorList>
            <person name="Park Y."/>
            <person name="Kim Y."/>
        </authorList>
    </citation>
    <scope>NUCLEOTIDE SEQUENCE [LARGE SCALE GENOMIC DNA]</scope>
    <source>
        <strain evidence="1 3">ANU1</strain>
    </source>
</reference>
<evidence type="ECO:0000313" key="3">
    <source>
        <dbReference type="Proteomes" id="UP000094600"/>
    </source>
</evidence>
<accession>A0A2G0QF97</accession>
<proteinExistence type="predicted"/>
<evidence type="ECO:0000313" key="4">
    <source>
        <dbReference type="Proteomes" id="UP000225433"/>
    </source>
</evidence>
<dbReference type="GO" id="GO:0008081">
    <property type="term" value="F:phosphoric diester hydrolase activity"/>
    <property type="evidence" value="ECO:0007669"/>
    <property type="project" value="InterPro"/>
</dbReference>
<dbReference type="OrthoDB" id="2079904at2"/>
<dbReference type="Proteomes" id="UP000225433">
    <property type="component" value="Unassembled WGS sequence"/>
</dbReference>
<gene>
    <name evidence="1" type="ORF">A9255_15665</name>
    <name evidence="2" type="ORF">Xhom_00842</name>
</gene>
<protein>
    <submittedName>
        <fullName evidence="2">1-phosphatidylinositol phosphodiesterase</fullName>
    </submittedName>
</protein>
<evidence type="ECO:0000313" key="1">
    <source>
        <dbReference type="EMBL" id="AOM41867.1"/>
    </source>
</evidence>
<dbReference type="Gene3D" id="3.20.20.190">
    <property type="entry name" value="Phosphatidylinositol (PI) phosphodiesterase"/>
    <property type="match status" value="1"/>
</dbReference>
<dbReference type="STRING" id="351679.A9255_15665"/>
<dbReference type="SUPFAM" id="SSF51695">
    <property type="entry name" value="PLC-like phosphodiesterases"/>
    <property type="match status" value="1"/>
</dbReference>
<dbReference type="EMBL" id="NJAI01000001">
    <property type="protein sequence ID" value="PHM57839.1"/>
    <property type="molecule type" value="Genomic_DNA"/>
</dbReference>
<dbReference type="AlphaFoldDB" id="A0A2G0QF97"/>
<sequence length="454" mass="51636">MGDSVNLSLINNTNIDWVRVKSESYQMNHWNFPEKIKSKSATEALIERSDWILNDHNLDTGMAEYKLLDSNESSLQVIAKYHNDKGLFVISIYFKSLRTDGNLPGSTLILGWYPDSIVTFILSGEERRYTGTNLKTESWMNDNWKLLGDLPLESICITGSHDAGMSKITSKTGLSSECNTLTQTHDILGQLNLGIRYFDIRPVISDGHFLTGHYAHLALTWQGANGESIQSMIDAINTFTQKNNELIIIRLAHTLNTDLGNNSYRPFTKEEWGKLFTILDDVNYLYHHDEAETNKPLSLSQITLNKFTDNGSHAAVLFIVGKEKDSNNNINLGERYKKGFFYFSDLNMYNKYSNTNDFKKMSDDQIAKMNKYSKNKYFLLSWTLTQNSLQSAGCPLPLVKSIKEMAEYANQHLSTFPYRVIDSSSYPNIIHVDNVLDTNITAFALAINYKIHST</sequence>
<dbReference type="KEGG" id="xho:A9255_15665"/>
<dbReference type="InterPro" id="IPR051057">
    <property type="entry name" value="PI-PLC_domain"/>
</dbReference>
<dbReference type="GO" id="GO:0006629">
    <property type="term" value="P:lipid metabolic process"/>
    <property type="evidence" value="ECO:0007669"/>
    <property type="project" value="InterPro"/>
</dbReference>
<dbReference type="Proteomes" id="UP000094600">
    <property type="component" value="Chromosome"/>
</dbReference>
<keyword evidence="3" id="KW-1185">Reference proteome</keyword>
<reference evidence="2 4" key="2">
    <citation type="journal article" date="2017" name="Nat. Microbiol.">
        <title>Natural product diversity associated with the nematode symbionts Photorhabdus and Xenorhabdus.</title>
        <authorList>
            <person name="Tobias N.J."/>
            <person name="Wolff H."/>
            <person name="Djahanschiri B."/>
            <person name="Grundmann F."/>
            <person name="Kronenwerth M."/>
            <person name="Shi Y.M."/>
            <person name="Simonyi S."/>
            <person name="Grun P."/>
            <person name="Shapiro-Ilan D."/>
            <person name="Pidot S.J."/>
            <person name="Stinear T.P."/>
            <person name="Ebersberger I."/>
            <person name="Bode H.B."/>
        </authorList>
    </citation>
    <scope>NUCLEOTIDE SEQUENCE [LARGE SCALE GENOMIC DNA]</scope>
    <source>
        <strain evidence="2 4">DSM 17903</strain>
    </source>
</reference>
<dbReference type="RefSeq" id="WP_069317520.1">
    <property type="nucleotide sequence ID" value="NZ_CAWNQJ010000001.1"/>
</dbReference>